<gene>
    <name evidence="3" type="ORF">GH975_10235</name>
</gene>
<evidence type="ECO:0000259" key="2">
    <source>
        <dbReference type="Pfam" id="PF02698"/>
    </source>
</evidence>
<proteinExistence type="predicted"/>
<feature type="transmembrane region" description="Helical" evidence="1">
    <location>
        <begin position="12"/>
        <end position="29"/>
    </location>
</feature>
<dbReference type="Pfam" id="PF02698">
    <property type="entry name" value="DUF218"/>
    <property type="match status" value="1"/>
</dbReference>
<dbReference type="GO" id="GO:0000270">
    <property type="term" value="P:peptidoglycan metabolic process"/>
    <property type="evidence" value="ECO:0007669"/>
    <property type="project" value="TreeGrafter"/>
</dbReference>
<organism evidence="3 4">
    <name type="scientific">Litorivicinus lipolyticus</name>
    <dbReference type="NCBI Taxonomy" id="418701"/>
    <lineage>
        <taxon>Bacteria</taxon>
        <taxon>Pseudomonadati</taxon>
        <taxon>Pseudomonadota</taxon>
        <taxon>Gammaproteobacteria</taxon>
        <taxon>Oceanospirillales</taxon>
        <taxon>Litorivicinaceae</taxon>
        <taxon>Litorivicinus</taxon>
    </lineage>
</organism>
<sequence>MSVLLSKIISTLVHPLNFALYGLLAALLLRAVGWRRLALTAALVSGLWLWFWSTPFSAEPIIGEWEQRHPPQDIATLPSADWVLVLGGGLMGSAPPVRLRSELGGAADRVWLGAELIKAGVAPRVLVTGGALPWNAQTAPESDAMLEFMRALGVAADAIVLESESRTTRENATFSAPLLAGTARVIVVTSAFHMERSMRTLKKVMPDIEWIGASTDIKVVPRADSLLRFLPDSETLQDAQRYLRERVGIAVYIYRDWI</sequence>
<evidence type="ECO:0000256" key="1">
    <source>
        <dbReference type="SAM" id="Phobius"/>
    </source>
</evidence>
<dbReference type="GO" id="GO:0005886">
    <property type="term" value="C:plasma membrane"/>
    <property type="evidence" value="ECO:0007669"/>
    <property type="project" value="TreeGrafter"/>
</dbReference>
<dbReference type="InterPro" id="IPR014729">
    <property type="entry name" value="Rossmann-like_a/b/a_fold"/>
</dbReference>
<protein>
    <submittedName>
        <fullName evidence="3">YdcF family protein</fullName>
    </submittedName>
</protein>
<dbReference type="Gene3D" id="3.40.50.620">
    <property type="entry name" value="HUPs"/>
    <property type="match status" value="1"/>
</dbReference>
<keyword evidence="1" id="KW-0472">Membrane</keyword>
<keyword evidence="1" id="KW-0812">Transmembrane</keyword>
<dbReference type="InterPro" id="IPR051599">
    <property type="entry name" value="Cell_Envelope_Assoc"/>
</dbReference>
<name>A0A5Q2QIN1_9GAMM</name>
<accession>A0A5Q2QIN1</accession>
<dbReference type="RefSeq" id="WP_153714428.1">
    <property type="nucleotide sequence ID" value="NZ_CP045871.1"/>
</dbReference>
<reference evidence="3 4" key="1">
    <citation type="submission" date="2019-11" db="EMBL/GenBank/DDBJ databases">
        <authorList>
            <person name="Khan S.A."/>
            <person name="Jeon C.O."/>
            <person name="Chun B.H."/>
        </authorList>
    </citation>
    <scope>NUCLEOTIDE SEQUENCE [LARGE SCALE GENOMIC DNA]</scope>
    <source>
        <strain evidence="3 4">IMCC 1097</strain>
    </source>
</reference>
<evidence type="ECO:0000313" key="4">
    <source>
        <dbReference type="Proteomes" id="UP000388235"/>
    </source>
</evidence>
<dbReference type="PANTHER" id="PTHR30336:SF4">
    <property type="entry name" value="ENVELOPE BIOGENESIS FACTOR ELYC"/>
    <property type="match status" value="1"/>
</dbReference>
<dbReference type="InterPro" id="IPR003848">
    <property type="entry name" value="DUF218"/>
</dbReference>
<dbReference type="EMBL" id="CP045871">
    <property type="protein sequence ID" value="QGG80925.1"/>
    <property type="molecule type" value="Genomic_DNA"/>
</dbReference>
<feature type="domain" description="DUF218" evidence="2">
    <location>
        <begin position="81"/>
        <end position="248"/>
    </location>
</feature>
<dbReference type="GO" id="GO:0043164">
    <property type="term" value="P:Gram-negative-bacterium-type cell wall biogenesis"/>
    <property type="evidence" value="ECO:0007669"/>
    <property type="project" value="TreeGrafter"/>
</dbReference>
<dbReference type="PANTHER" id="PTHR30336">
    <property type="entry name" value="INNER MEMBRANE PROTEIN, PROBABLE PERMEASE"/>
    <property type="match status" value="1"/>
</dbReference>
<dbReference type="Proteomes" id="UP000388235">
    <property type="component" value="Chromosome"/>
</dbReference>
<dbReference type="OrthoDB" id="9809813at2"/>
<keyword evidence="1" id="KW-1133">Transmembrane helix</keyword>
<dbReference type="AlphaFoldDB" id="A0A5Q2QIN1"/>
<keyword evidence="4" id="KW-1185">Reference proteome</keyword>
<dbReference type="KEGG" id="llp:GH975_10235"/>
<evidence type="ECO:0000313" key="3">
    <source>
        <dbReference type="EMBL" id="QGG80925.1"/>
    </source>
</evidence>
<dbReference type="CDD" id="cd06259">
    <property type="entry name" value="YdcF-like"/>
    <property type="match status" value="1"/>
</dbReference>